<gene>
    <name evidence="1" type="ORF">MU848_07695</name>
</gene>
<comment type="caution">
    <text evidence="1">The sequence shown here is derived from an EMBL/GenBank/DDBJ whole genome shotgun (WGS) entry which is preliminary data.</text>
</comment>
<organism evidence="1 2">
    <name type="scientific">Sphingobium agri</name>
    <dbReference type="NCBI Taxonomy" id="2933566"/>
    <lineage>
        <taxon>Bacteria</taxon>
        <taxon>Pseudomonadati</taxon>
        <taxon>Pseudomonadota</taxon>
        <taxon>Alphaproteobacteria</taxon>
        <taxon>Sphingomonadales</taxon>
        <taxon>Sphingomonadaceae</taxon>
        <taxon>Sphingobium</taxon>
    </lineage>
</organism>
<evidence type="ECO:0008006" key="3">
    <source>
        <dbReference type="Google" id="ProtNLM"/>
    </source>
</evidence>
<dbReference type="Gene3D" id="1.10.260.40">
    <property type="entry name" value="lambda repressor-like DNA-binding domains"/>
    <property type="match status" value="1"/>
</dbReference>
<dbReference type="RefSeq" id="WP_247231082.1">
    <property type="nucleotide sequence ID" value="NZ_JALKHS010000006.1"/>
</dbReference>
<sequence length="69" mass="7655">MNMKAARRASGLSRAAWAKALGVNAAVTKRWEKAADAPYHRAPTERRILAIEQLLTRQGVNLAEIEAQR</sequence>
<dbReference type="Proteomes" id="UP001203512">
    <property type="component" value="Unassembled WGS sequence"/>
</dbReference>
<keyword evidence="2" id="KW-1185">Reference proteome</keyword>
<reference evidence="1 2" key="1">
    <citation type="submission" date="2022-04" db="EMBL/GenBank/DDBJ databases">
        <authorList>
            <person name="Huq M.A."/>
        </authorList>
    </citation>
    <scope>NUCLEOTIDE SEQUENCE [LARGE SCALE GENOMIC DNA]</scope>
    <source>
        <strain evidence="1 2">MAH-33</strain>
    </source>
</reference>
<protein>
    <recommendedName>
        <fullName evidence="3">XRE family transcriptional regulator</fullName>
    </recommendedName>
</protein>
<evidence type="ECO:0000313" key="1">
    <source>
        <dbReference type="EMBL" id="MCK0531465.1"/>
    </source>
</evidence>
<name>A0ABT0DWH7_9SPHN</name>
<accession>A0ABT0DWH7</accession>
<proteinExistence type="predicted"/>
<dbReference type="InterPro" id="IPR010982">
    <property type="entry name" value="Lambda_DNA-bd_dom_sf"/>
</dbReference>
<dbReference type="EMBL" id="JALKHS010000006">
    <property type="protein sequence ID" value="MCK0531465.1"/>
    <property type="molecule type" value="Genomic_DNA"/>
</dbReference>
<evidence type="ECO:0000313" key="2">
    <source>
        <dbReference type="Proteomes" id="UP001203512"/>
    </source>
</evidence>